<proteinExistence type="predicted"/>
<keyword evidence="2" id="KW-1185">Reference proteome</keyword>
<dbReference type="EMBL" id="RWGY01000031">
    <property type="protein sequence ID" value="TVU15744.1"/>
    <property type="molecule type" value="Genomic_DNA"/>
</dbReference>
<dbReference type="Gramene" id="TVU15744">
    <property type="protein sequence ID" value="TVU15744"/>
    <property type="gene ID" value="EJB05_39282"/>
</dbReference>
<name>A0A5J9TWK8_9POAL</name>
<dbReference type="Proteomes" id="UP000324897">
    <property type="component" value="Unassembled WGS sequence"/>
</dbReference>
<accession>A0A5J9TWK8</accession>
<sequence length="113" mass="12623">MAPVHRRSQDPKEAIRWRRLGALQVTGCRREKQFDGGASCTRWRVFTGRGSPRLHYTAAQGAMQVFYDLMKRIEVVAAGASRCLVPRRLNRLAMNGLAASTAPFGMQVFDVSV</sequence>
<evidence type="ECO:0000313" key="2">
    <source>
        <dbReference type="Proteomes" id="UP000324897"/>
    </source>
</evidence>
<organism evidence="1 2">
    <name type="scientific">Eragrostis curvula</name>
    <name type="common">weeping love grass</name>
    <dbReference type="NCBI Taxonomy" id="38414"/>
    <lineage>
        <taxon>Eukaryota</taxon>
        <taxon>Viridiplantae</taxon>
        <taxon>Streptophyta</taxon>
        <taxon>Embryophyta</taxon>
        <taxon>Tracheophyta</taxon>
        <taxon>Spermatophyta</taxon>
        <taxon>Magnoliopsida</taxon>
        <taxon>Liliopsida</taxon>
        <taxon>Poales</taxon>
        <taxon>Poaceae</taxon>
        <taxon>PACMAD clade</taxon>
        <taxon>Chloridoideae</taxon>
        <taxon>Eragrostideae</taxon>
        <taxon>Eragrostidinae</taxon>
        <taxon>Eragrostis</taxon>
    </lineage>
</organism>
<evidence type="ECO:0000313" key="1">
    <source>
        <dbReference type="EMBL" id="TVU15744.1"/>
    </source>
</evidence>
<protein>
    <submittedName>
        <fullName evidence="1">Uncharacterized protein</fullName>
    </submittedName>
</protein>
<comment type="caution">
    <text evidence="1">The sequence shown here is derived from an EMBL/GenBank/DDBJ whole genome shotgun (WGS) entry which is preliminary data.</text>
</comment>
<dbReference type="AlphaFoldDB" id="A0A5J9TWK8"/>
<gene>
    <name evidence="1" type="ORF">EJB05_39282</name>
</gene>
<reference evidence="1 2" key="1">
    <citation type="journal article" date="2019" name="Sci. Rep.">
        <title>A high-quality genome of Eragrostis curvula grass provides insights into Poaceae evolution and supports new strategies to enhance forage quality.</title>
        <authorList>
            <person name="Carballo J."/>
            <person name="Santos B.A.C.M."/>
            <person name="Zappacosta D."/>
            <person name="Garbus I."/>
            <person name="Selva J.P."/>
            <person name="Gallo C.A."/>
            <person name="Diaz A."/>
            <person name="Albertini E."/>
            <person name="Caccamo M."/>
            <person name="Echenique V."/>
        </authorList>
    </citation>
    <scope>NUCLEOTIDE SEQUENCE [LARGE SCALE GENOMIC DNA]</scope>
    <source>
        <strain evidence="2">cv. Victoria</strain>
        <tissue evidence="1">Leaf</tissue>
    </source>
</reference>